<comment type="similarity">
    <text evidence="1 7">Belongs to the phosphohexose mutase family.</text>
</comment>
<dbReference type="Pfam" id="PF02878">
    <property type="entry name" value="PGM_PMM_I"/>
    <property type="match status" value="1"/>
</dbReference>
<comment type="caution">
    <text evidence="12">The sequence shown here is derived from an EMBL/GenBank/DDBJ whole genome shotgun (WGS) entry which is preliminary data.</text>
</comment>
<accession>A0A087BKG6</accession>
<evidence type="ECO:0000256" key="3">
    <source>
        <dbReference type="ARBA" id="ARBA00022723"/>
    </source>
</evidence>
<dbReference type="PANTHER" id="PTHR42946">
    <property type="entry name" value="PHOSPHOHEXOSE MUTASE"/>
    <property type="match status" value="1"/>
</dbReference>
<comment type="function">
    <text evidence="7">Catalyzes the conversion of glucosamine-6-phosphate to glucosamine-1-phosphate.</text>
</comment>
<comment type="PTM">
    <text evidence="7">Activated by phosphorylation.</text>
</comment>
<comment type="catalytic activity">
    <reaction evidence="6 7">
        <text>alpha-D-glucosamine 1-phosphate = D-glucosamine 6-phosphate</text>
        <dbReference type="Rhea" id="RHEA:23424"/>
        <dbReference type="ChEBI" id="CHEBI:58516"/>
        <dbReference type="ChEBI" id="CHEBI:58725"/>
        <dbReference type="EC" id="5.4.2.10"/>
    </reaction>
</comment>
<dbReference type="GO" id="GO:0000287">
    <property type="term" value="F:magnesium ion binding"/>
    <property type="evidence" value="ECO:0007669"/>
    <property type="project" value="UniProtKB-UniRule"/>
</dbReference>
<protein>
    <recommendedName>
        <fullName evidence="7">Phosphoglucosamine mutase</fullName>
        <ecNumber evidence="7">5.4.2.10</ecNumber>
    </recommendedName>
</protein>
<dbReference type="GO" id="GO:0009252">
    <property type="term" value="P:peptidoglycan biosynthetic process"/>
    <property type="evidence" value="ECO:0007669"/>
    <property type="project" value="TreeGrafter"/>
</dbReference>
<name>A0A087BKG6_9BIFI</name>
<feature type="binding site" description="via phosphate group" evidence="7">
    <location>
        <position position="106"/>
    </location>
    <ligand>
        <name>Mg(2+)</name>
        <dbReference type="ChEBI" id="CHEBI:18420"/>
    </ligand>
</feature>
<evidence type="ECO:0000313" key="12">
    <source>
        <dbReference type="EMBL" id="KFI71516.1"/>
    </source>
</evidence>
<dbReference type="NCBIfam" id="TIGR01455">
    <property type="entry name" value="glmM"/>
    <property type="match status" value="1"/>
</dbReference>
<evidence type="ECO:0000256" key="2">
    <source>
        <dbReference type="ARBA" id="ARBA00022553"/>
    </source>
</evidence>
<evidence type="ECO:0000259" key="11">
    <source>
        <dbReference type="Pfam" id="PF02880"/>
    </source>
</evidence>
<dbReference type="STRING" id="78345.BMERY_1023"/>
<dbReference type="eggNOG" id="COG1109">
    <property type="taxonomic scope" value="Bacteria"/>
</dbReference>
<evidence type="ECO:0000256" key="4">
    <source>
        <dbReference type="ARBA" id="ARBA00022842"/>
    </source>
</evidence>
<keyword evidence="13" id="KW-1185">Reference proteome</keyword>
<feature type="domain" description="Alpha-D-phosphohexomutase alpha/beta/alpha" evidence="11">
    <location>
        <begin position="270"/>
        <end position="380"/>
    </location>
</feature>
<organism evidence="12 13">
    <name type="scientific">Bifidobacterium merycicum</name>
    <dbReference type="NCBI Taxonomy" id="78345"/>
    <lineage>
        <taxon>Bacteria</taxon>
        <taxon>Bacillati</taxon>
        <taxon>Actinomycetota</taxon>
        <taxon>Actinomycetes</taxon>
        <taxon>Bifidobacteriales</taxon>
        <taxon>Bifidobacteriaceae</taxon>
        <taxon>Bifidobacterium</taxon>
    </lineage>
</organism>
<evidence type="ECO:0000256" key="6">
    <source>
        <dbReference type="ARBA" id="ARBA00050364"/>
    </source>
</evidence>
<evidence type="ECO:0000256" key="1">
    <source>
        <dbReference type="ARBA" id="ARBA00010231"/>
    </source>
</evidence>
<dbReference type="InterPro" id="IPR050060">
    <property type="entry name" value="Phosphoglucosamine_mutase"/>
</dbReference>
<dbReference type="SUPFAM" id="SSF55957">
    <property type="entry name" value="Phosphoglucomutase, C-terminal domain"/>
    <property type="match status" value="1"/>
</dbReference>
<dbReference type="HAMAP" id="MF_01554_B">
    <property type="entry name" value="GlmM_B"/>
    <property type="match status" value="1"/>
</dbReference>
<feature type="binding site" evidence="7">
    <location>
        <position position="253"/>
    </location>
    <ligand>
        <name>Mg(2+)</name>
        <dbReference type="ChEBI" id="CHEBI:18420"/>
    </ligand>
</feature>
<dbReference type="InterPro" id="IPR005846">
    <property type="entry name" value="A-D-PHexomutase_a/b/a-III"/>
</dbReference>
<dbReference type="InterPro" id="IPR005845">
    <property type="entry name" value="A-D-PHexomutase_a/b/a-II"/>
</dbReference>
<dbReference type="PRINTS" id="PR00509">
    <property type="entry name" value="PGMPMM"/>
</dbReference>
<dbReference type="CDD" id="cd05802">
    <property type="entry name" value="GlmM"/>
    <property type="match status" value="1"/>
</dbReference>
<evidence type="ECO:0000259" key="9">
    <source>
        <dbReference type="Pfam" id="PF02878"/>
    </source>
</evidence>
<dbReference type="Pfam" id="PF02880">
    <property type="entry name" value="PGM_PMM_III"/>
    <property type="match status" value="1"/>
</dbReference>
<feature type="domain" description="Alpha-D-phosphohexomutase alpha/beta/alpha" evidence="9">
    <location>
        <begin position="4"/>
        <end position="138"/>
    </location>
</feature>
<dbReference type="PANTHER" id="PTHR42946:SF1">
    <property type="entry name" value="PHOSPHOGLUCOMUTASE (ALPHA-D-GLUCOSE-1,6-BISPHOSPHATE-DEPENDENT)"/>
    <property type="match status" value="1"/>
</dbReference>
<dbReference type="Proteomes" id="UP000029060">
    <property type="component" value="Unassembled WGS sequence"/>
</dbReference>
<feature type="binding site" evidence="7">
    <location>
        <position position="255"/>
    </location>
    <ligand>
        <name>Mg(2+)</name>
        <dbReference type="ChEBI" id="CHEBI:18420"/>
    </ligand>
</feature>
<evidence type="ECO:0000256" key="7">
    <source>
        <dbReference type="HAMAP-Rule" id="MF_01554"/>
    </source>
</evidence>
<feature type="domain" description="Alpha-D-phosphohexomutase alpha/beta/alpha" evidence="10">
    <location>
        <begin position="163"/>
        <end position="266"/>
    </location>
</feature>
<dbReference type="GO" id="GO:0006048">
    <property type="term" value="P:UDP-N-acetylglucosamine biosynthetic process"/>
    <property type="evidence" value="ECO:0007669"/>
    <property type="project" value="TreeGrafter"/>
</dbReference>
<dbReference type="InterPro" id="IPR005841">
    <property type="entry name" value="Alpha-D-phosphohexomutase_SF"/>
</dbReference>
<dbReference type="GO" id="GO:0005975">
    <property type="term" value="P:carbohydrate metabolic process"/>
    <property type="evidence" value="ECO:0007669"/>
    <property type="project" value="InterPro"/>
</dbReference>
<reference evidence="12 13" key="1">
    <citation type="submission" date="2014-03" db="EMBL/GenBank/DDBJ databases">
        <title>Genomics of Bifidobacteria.</title>
        <authorList>
            <person name="Ventura M."/>
            <person name="Milani C."/>
            <person name="Lugli G.A."/>
        </authorList>
    </citation>
    <scope>NUCLEOTIDE SEQUENCE [LARGE SCALE GENOMIC DNA]</scope>
    <source>
        <strain evidence="12 13">LMG 11341</strain>
    </source>
</reference>
<dbReference type="Gene3D" id="3.30.310.50">
    <property type="entry name" value="Alpha-D-phosphohexomutase, C-terminal domain"/>
    <property type="match status" value="1"/>
</dbReference>
<dbReference type="InterPro" id="IPR005844">
    <property type="entry name" value="A-D-PHexomutase_a/b/a-I"/>
</dbReference>
<dbReference type="FunFam" id="3.40.120.10:FF:000003">
    <property type="entry name" value="Phosphoglucosamine mutase"/>
    <property type="match status" value="1"/>
</dbReference>
<sequence>MPNMFGTDGVRGLANRDLTAQLALDLGDAAVRVLGDSDRGDQPEGRRRALVGRDTRVSGDFLASALSAGMSAGGFDVIDAGIIPTPGVAFLTSVLNVEMGAVISASHNPMPDNGIKFFARGGFKLPDSKEDEIEAVLGKDWERPTGAGVGRVSHDTVTATNLYIDHLVSSIAPVQPDKSQPTPLKGLKVVADCANGATSVVAPEALRRAGADVIVINASPDGYNINKNAGSTHPEQLQAIVKASDANLGVAFDGDADRCLAVDEDGNMVNGDQIMGILARAKKREGKLAHDTLVVTVMSNLGLKLALKDMGIATVQTNVGDRYVLEEMLKGGYTLGGEQSGHVINREFATTGDGTLTALTLCNEVVKSGKSLKELAADFPQLPQTLVNVPNVDKLASKTNPVVLEAVRKEEAMLGETGRVLLRPSGTEPLVRVMAEAATQQQADEVCARLAKVVADELAL</sequence>
<feature type="binding site" evidence="7">
    <location>
        <position position="257"/>
    </location>
    <ligand>
        <name>Mg(2+)</name>
        <dbReference type="ChEBI" id="CHEBI:18420"/>
    </ligand>
</feature>
<dbReference type="EC" id="5.4.2.10" evidence="7"/>
<dbReference type="FunFam" id="3.30.310.50:FF:000001">
    <property type="entry name" value="Phosphoglucosamine mutase"/>
    <property type="match status" value="1"/>
</dbReference>
<keyword evidence="2 7" id="KW-0597">Phosphoprotein</keyword>
<feature type="active site" description="Phosphoserine intermediate" evidence="7">
    <location>
        <position position="106"/>
    </location>
</feature>
<dbReference type="AlphaFoldDB" id="A0A087BKG6"/>
<keyword evidence="4 7" id="KW-0460">Magnesium</keyword>
<dbReference type="GO" id="GO:0005829">
    <property type="term" value="C:cytosol"/>
    <property type="evidence" value="ECO:0007669"/>
    <property type="project" value="TreeGrafter"/>
</dbReference>
<evidence type="ECO:0000259" key="8">
    <source>
        <dbReference type="Pfam" id="PF00408"/>
    </source>
</evidence>
<gene>
    <name evidence="7" type="primary">glmM</name>
    <name evidence="12" type="ORF">BMERY_1023</name>
</gene>
<comment type="cofactor">
    <cofactor evidence="7">
        <name>Mg(2+)</name>
        <dbReference type="ChEBI" id="CHEBI:18420"/>
    </cofactor>
    <text evidence="7">Binds 1 Mg(2+) ion per subunit.</text>
</comment>
<dbReference type="GO" id="GO:0008966">
    <property type="term" value="F:phosphoglucosamine mutase activity"/>
    <property type="evidence" value="ECO:0007669"/>
    <property type="project" value="UniProtKB-UniRule"/>
</dbReference>
<feature type="modified residue" description="Phosphoserine" evidence="7">
    <location>
        <position position="106"/>
    </location>
</feature>
<dbReference type="RefSeq" id="WP_033521964.1">
    <property type="nucleotide sequence ID" value="NZ_CADAXU010000004.1"/>
</dbReference>
<dbReference type="InterPro" id="IPR036900">
    <property type="entry name" value="A-D-PHexomutase_C_sf"/>
</dbReference>
<proteinExistence type="inferred from homology"/>
<dbReference type="Pfam" id="PF00408">
    <property type="entry name" value="PGM_PMM_IV"/>
    <property type="match status" value="1"/>
</dbReference>
<dbReference type="InterPro" id="IPR006352">
    <property type="entry name" value="GlmM_bact"/>
</dbReference>
<dbReference type="Gene3D" id="3.40.120.10">
    <property type="entry name" value="Alpha-D-Glucose-1,6-Bisphosphate, subunit A, domain 3"/>
    <property type="match status" value="3"/>
</dbReference>
<keyword evidence="3 7" id="KW-0479">Metal-binding</keyword>
<dbReference type="InterPro" id="IPR005843">
    <property type="entry name" value="A-D-PHexomutase_C"/>
</dbReference>
<dbReference type="InterPro" id="IPR016055">
    <property type="entry name" value="A-D-PHexomutase_a/b/a-I/II/III"/>
</dbReference>
<dbReference type="Pfam" id="PF02879">
    <property type="entry name" value="PGM_PMM_II"/>
    <property type="match status" value="1"/>
</dbReference>
<dbReference type="SUPFAM" id="SSF53738">
    <property type="entry name" value="Phosphoglucomutase, first 3 domains"/>
    <property type="match status" value="3"/>
</dbReference>
<dbReference type="FunFam" id="3.40.120.10:FF:000001">
    <property type="entry name" value="Phosphoglucosamine mutase"/>
    <property type="match status" value="1"/>
</dbReference>
<dbReference type="OrthoDB" id="9803322at2"/>
<keyword evidence="5 7" id="KW-0413">Isomerase</keyword>
<dbReference type="GO" id="GO:0004615">
    <property type="term" value="F:phosphomannomutase activity"/>
    <property type="evidence" value="ECO:0007669"/>
    <property type="project" value="TreeGrafter"/>
</dbReference>
<feature type="domain" description="Alpha-D-phosphohexomutase C-terminal" evidence="8">
    <location>
        <begin position="387"/>
        <end position="452"/>
    </location>
</feature>
<evidence type="ECO:0000313" key="13">
    <source>
        <dbReference type="Proteomes" id="UP000029060"/>
    </source>
</evidence>
<evidence type="ECO:0000256" key="5">
    <source>
        <dbReference type="ARBA" id="ARBA00023235"/>
    </source>
</evidence>
<dbReference type="EMBL" id="JGZC01000001">
    <property type="protein sequence ID" value="KFI71516.1"/>
    <property type="molecule type" value="Genomic_DNA"/>
</dbReference>
<evidence type="ECO:0000259" key="10">
    <source>
        <dbReference type="Pfam" id="PF02879"/>
    </source>
</evidence>